<dbReference type="InterPro" id="IPR027268">
    <property type="entry name" value="Peptidase_M4/M1_CTD_sf"/>
</dbReference>
<dbReference type="InterPro" id="IPR001478">
    <property type="entry name" value="PDZ"/>
</dbReference>
<evidence type="ECO:0000313" key="3">
    <source>
        <dbReference type="EMBL" id="ADD69018.1"/>
    </source>
</evidence>
<dbReference type="InterPro" id="IPR036034">
    <property type="entry name" value="PDZ_sf"/>
</dbReference>
<keyword evidence="4" id="KW-1185">Reference proteome</keyword>
<dbReference type="OrthoDB" id="9795827at2"/>
<proteinExistence type="predicted"/>
<dbReference type="Pfam" id="PF01433">
    <property type="entry name" value="Peptidase_M1"/>
    <property type="match status" value="1"/>
</dbReference>
<evidence type="ECO:0000259" key="2">
    <source>
        <dbReference type="PROSITE" id="PS50106"/>
    </source>
</evidence>
<dbReference type="GO" id="GO:0008270">
    <property type="term" value="F:zinc ion binding"/>
    <property type="evidence" value="ECO:0007669"/>
    <property type="project" value="InterPro"/>
</dbReference>
<name>D4H2Z5_DENA2</name>
<dbReference type="RefSeq" id="WP_013011520.1">
    <property type="nucleotide sequence ID" value="NC_013943.1"/>
</dbReference>
<gene>
    <name evidence="3" type="ordered locus">Dacet_2256</name>
</gene>
<dbReference type="SUPFAM" id="SSF55486">
    <property type="entry name" value="Metalloproteases ('zincins'), catalytic domain"/>
    <property type="match status" value="1"/>
</dbReference>
<dbReference type="eggNOG" id="COG0308">
    <property type="taxonomic scope" value="Bacteria"/>
</dbReference>
<dbReference type="HOGENOM" id="CLU_014353_0_0_0"/>
<keyword evidence="1" id="KW-0732">Signal</keyword>
<dbReference type="InterPro" id="IPR014782">
    <property type="entry name" value="Peptidase_M1_dom"/>
</dbReference>
<dbReference type="Gene3D" id="2.30.42.10">
    <property type="match status" value="1"/>
</dbReference>
<dbReference type="Gene3D" id="3.40.50.11550">
    <property type="match status" value="1"/>
</dbReference>
<dbReference type="Pfam" id="PF04187">
    <property type="entry name" value="Cofac_haem_bdg"/>
    <property type="match status" value="1"/>
</dbReference>
<dbReference type="AlphaFoldDB" id="D4H2Z5"/>
<dbReference type="eggNOG" id="COG3016">
    <property type="taxonomic scope" value="Bacteria"/>
</dbReference>
<protein>
    <recommendedName>
        <fullName evidence="2">PDZ domain-containing protein</fullName>
    </recommendedName>
</protein>
<dbReference type="Gene3D" id="1.10.390.10">
    <property type="entry name" value="Neutral Protease Domain 2"/>
    <property type="match status" value="1"/>
</dbReference>
<dbReference type="PaxDb" id="522772-Dacet_2256"/>
<reference evidence="3 4" key="1">
    <citation type="journal article" date="2010" name="Stand. Genomic Sci.">
        <title>Complete genome sequence of Denitrovibrio acetiphilus type strain (N2460).</title>
        <authorList>
            <person name="Kiss H."/>
            <person name="Lang E."/>
            <person name="Lapidus A."/>
            <person name="Copeland A."/>
            <person name="Nolan M."/>
            <person name="Glavina Del Rio T."/>
            <person name="Chen F."/>
            <person name="Lucas S."/>
            <person name="Tice H."/>
            <person name="Cheng J.F."/>
            <person name="Han C."/>
            <person name="Goodwin L."/>
            <person name="Pitluck S."/>
            <person name="Liolios K."/>
            <person name="Pati A."/>
            <person name="Ivanova N."/>
            <person name="Mavromatis K."/>
            <person name="Chen A."/>
            <person name="Palaniappan K."/>
            <person name="Land M."/>
            <person name="Hauser L."/>
            <person name="Chang Y.J."/>
            <person name="Jeffries C.D."/>
            <person name="Detter J.C."/>
            <person name="Brettin T."/>
            <person name="Spring S."/>
            <person name="Rohde M."/>
            <person name="Goker M."/>
            <person name="Woyke T."/>
            <person name="Bristow J."/>
            <person name="Eisen J.A."/>
            <person name="Markowitz V."/>
            <person name="Hugenholtz P."/>
            <person name="Kyrpides N.C."/>
            <person name="Klenk H.P."/>
        </authorList>
    </citation>
    <scope>NUCLEOTIDE SEQUENCE [LARGE SCALE GENOMIC DNA]</scope>
    <source>
        <strain evidence="4">DSM 12809 / NBRC 114555 / N2460</strain>
    </source>
</reference>
<dbReference type="GO" id="GO:0008237">
    <property type="term" value="F:metallopeptidase activity"/>
    <property type="evidence" value="ECO:0007669"/>
    <property type="project" value="InterPro"/>
</dbReference>
<dbReference type="PROSITE" id="PS50106">
    <property type="entry name" value="PDZ"/>
    <property type="match status" value="1"/>
</dbReference>
<organism evidence="3 4">
    <name type="scientific">Denitrovibrio acetiphilus (strain DSM 12809 / NBRC 114555 / N2460)</name>
    <dbReference type="NCBI Taxonomy" id="522772"/>
    <lineage>
        <taxon>Bacteria</taxon>
        <taxon>Pseudomonadati</taxon>
        <taxon>Deferribacterota</taxon>
        <taxon>Deferribacteres</taxon>
        <taxon>Deferribacterales</taxon>
        <taxon>Geovibrionaceae</taxon>
        <taxon>Denitrovibrio</taxon>
    </lineage>
</organism>
<dbReference type="Proteomes" id="UP000002012">
    <property type="component" value="Chromosome"/>
</dbReference>
<evidence type="ECO:0000256" key="1">
    <source>
        <dbReference type="SAM" id="SignalP"/>
    </source>
</evidence>
<dbReference type="Pfam" id="PF13180">
    <property type="entry name" value="PDZ_2"/>
    <property type="match status" value="1"/>
</dbReference>
<dbReference type="KEGG" id="dap:Dacet_2256"/>
<dbReference type="InParanoid" id="D4H2Z5"/>
<sequence precursor="true">MKRLLAFAILLFLPMGAFAKDYARVAVKIAPETGIINGVMDIGDKKTEFSFDLKDADYNDGHTFVIYRQWLPDIPEGYGVHLYISLPDEYITVTESNRSYQTPAGMRYEFDNPNERITLAFSDQWIKTNTDYNGIGISTYFTGKNQQFSELYISRIKELMDMYVPLLGEYPYSSFNVVEVPYPAGHALTSMTFISGSIIGMPFLTEVSLGYELVHQWLGVGVKADYESGNWAEGLTVYYADKLYAEQKGEGVDYRKNALQSIIANARQNEDGTCLMEFKYNQGRQSQAIGYAKSLMVFSMLENILGKDDFEESVRIFIKSYMHKTAEWEDIIKVMEDTAGVSLTGFINGWLGETAIAEFNVTDAQVNGALNGYSVSFEIKNKYKELEYPLEILVKTEGGETVYEYFYIFGESVNVEIKTESRPVKIVIDPEYKTARMLAESEMTPVLYHMFSKYKKVLFVKPEDERRYASVADTLENIEVVSDSVNPALHSDSILIFAGEGNRAFEKMYRKPVPSFEGDFMVKGYPHPTGVNKMSYLIIGRDADTIKANIPRVNHYRNYSSLVLDGGHQFRKGIDSSDRGIEITLGNELQGVPVQKMLSIKEIVEQNKEKKVFVVGENHNNYAHHENQYEFLKLLKESGADVAVGLEMVQRPFQKYLDAYIKGDISQEEMLVKTEYYDRWRFDFRLYKRIFDYARAHSIPMIALNMEKEITKKISSKGIASLGDDGDKIPADIVYSGGGYKSFLKGIFAMHDMGMEFENFYEAQLIWDETMAESAAKYITANPEKTLIVIAGNGHVRYGRGIPDRLKRRTGLDNVIVVQDDEYKAGIADYILNPDEMGYDESPKIGVAIEDTDSGLLVKEVSEDSYAEKAGVMKDDYITEFNGRKIMKLADIKIALLYTEKGQSYQLKVNRAGEELTFSVSF</sequence>
<feature type="chain" id="PRO_5003058194" description="PDZ domain-containing protein" evidence="1">
    <location>
        <begin position="20"/>
        <end position="922"/>
    </location>
</feature>
<evidence type="ECO:0000313" key="4">
    <source>
        <dbReference type="Proteomes" id="UP000002012"/>
    </source>
</evidence>
<dbReference type="SUPFAM" id="SSF159501">
    <property type="entry name" value="EreA/ChaN-like"/>
    <property type="match status" value="1"/>
</dbReference>
<dbReference type="SMART" id="SM00228">
    <property type="entry name" value="PDZ"/>
    <property type="match status" value="1"/>
</dbReference>
<dbReference type="SUPFAM" id="SSF50156">
    <property type="entry name" value="PDZ domain-like"/>
    <property type="match status" value="1"/>
</dbReference>
<dbReference type="EMBL" id="CP001968">
    <property type="protein sequence ID" value="ADD69018.1"/>
    <property type="molecule type" value="Genomic_DNA"/>
</dbReference>
<feature type="domain" description="PDZ" evidence="2">
    <location>
        <begin position="829"/>
        <end position="913"/>
    </location>
</feature>
<feature type="signal peptide" evidence="1">
    <location>
        <begin position="1"/>
        <end position="19"/>
    </location>
</feature>
<dbReference type="eggNOG" id="COG0265">
    <property type="taxonomic scope" value="Bacteria"/>
</dbReference>
<dbReference type="CDD" id="cd14727">
    <property type="entry name" value="ChanN-like"/>
    <property type="match status" value="1"/>
</dbReference>
<dbReference type="STRING" id="522772.Dacet_2256"/>
<dbReference type="InterPro" id="IPR007314">
    <property type="entry name" value="Cofac_haem-bd_dom"/>
</dbReference>
<accession>D4H2Z5</accession>